<name>A0ABX8X7U4_SHEPU</name>
<evidence type="ECO:0000259" key="2">
    <source>
        <dbReference type="Pfam" id="PF13439"/>
    </source>
</evidence>
<keyword evidence="1" id="KW-0812">Transmembrane</keyword>
<dbReference type="PANTHER" id="PTHR45947:SF3">
    <property type="entry name" value="SULFOQUINOVOSYL TRANSFERASE SQD2"/>
    <property type="match status" value="1"/>
</dbReference>
<keyword evidence="1" id="KW-0472">Membrane</keyword>
<sequence length="329" mass="38071">MISDEKKFHVLWLTNMYPSEKSQKGIFVQEQVLSVSKADKNFTHSVFNIDDFNKYGFLKYFFCNLKLVKELLKKRVDIIHIHFGLSGLSLFPLFIFILYLRPKVFLTCHGSDLMGGKIVNLITNVVAFFSDALILVSSEQCSYLWGVNKRKEILFIPCGVDSKFFYYKNECITKTEKRVRLIFPSSRSRPEKNYNDFVNVTTRLSLIGIEVCSVYFEDMNRDAIRDAYFDNDLLLLTSKREGSPQVVKEAIFTGLPIVSFDVGDVKDILDGSDQCLISNDLDEIVNFIARFESYPYRLKREFVDDVVNRYDASVIAIKIINGYYSILHK</sequence>
<evidence type="ECO:0000256" key="1">
    <source>
        <dbReference type="SAM" id="Phobius"/>
    </source>
</evidence>
<dbReference type="Pfam" id="PF13692">
    <property type="entry name" value="Glyco_trans_1_4"/>
    <property type="match status" value="1"/>
</dbReference>
<keyword evidence="1" id="KW-1133">Transmembrane helix</keyword>
<feature type="transmembrane region" description="Helical" evidence="1">
    <location>
        <begin position="78"/>
        <end position="98"/>
    </location>
</feature>
<dbReference type="RefSeq" id="WP_025008826.1">
    <property type="nucleotide sequence ID" value="NZ_BMPK01000008.1"/>
</dbReference>
<keyword evidence="4" id="KW-1185">Reference proteome</keyword>
<protein>
    <submittedName>
        <fullName evidence="3">Glycosyltransferase</fullName>
    </submittedName>
</protein>
<evidence type="ECO:0000313" key="4">
    <source>
        <dbReference type="Proteomes" id="UP000827084"/>
    </source>
</evidence>
<dbReference type="Proteomes" id="UP000827084">
    <property type="component" value="Chromosome"/>
</dbReference>
<dbReference type="GeneID" id="67444135"/>
<feature type="domain" description="Glycosyltransferase subfamily 4-like N-terminal" evidence="2">
    <location>
        <begin position="52"/>
        <end position="162"/>
    </location>
</feature>
<dbReference type="Pfam" id="PF13439">
    <property type="entry name" value="Glyco_transf_4"/>
    <property type="match status" value="1"/>
</dbReference>
<dbReference type="PANTHER" id="PTHR45947">
    <property type="entry name" value="SULFOQUINOVOSYL TRANSFERASE SQD2"/>
    <property type="match status" value="1"/>
</dbReference>
<reference evidence="3 4" key="1">
    <citation type="submission" date="2021-08" db="EMBL/GenBank/DDBJ databases">
        <title>Shewanella putrefaciens YZ-J, complete genome.</title>
        <authorList>
            <person name="Yi Z."/>
        </authorList>
    </citation>
    <scope>NUCLEOTIDE SEQUENCE [LARGE SCALE GENOMIC DNA]</scope>
    <source>
        <strain evidence="3 4">YZ-J</strain>
    </source>
</reference>
<dbReference type="EMBL" id="CP080635">
    <property type="protein sequence ID" value="QYX71634.1"/>
    <property type="molecule type" value="Genomic_DNA"/>
</dbReference>
<dbReference type="SUPFAM" id="SSF53756">
    <property type="entry name" value="UDP-Glycosyltransferase/glycogen phosphorylase"/>
    <property type="match status" value="1"/>
</dbReference>
<accession>A0ABX8X7U4</accession>
<dbReference type="InterPro" id="IPR028098">
    <property type="entry name" value="Glyco_trans_4-like_N"/>
</dbReference>
<evidence type="ECO:0000313" key="3">
    <source>
        <dbReference type="EMBL" id="QYX71634.1"/>
    </source>
</evidence>
<dbReference type="InterPro" id="IPR050194">
    <property type="entry name" value="Glycosyltransferase_grp1"/>
</dbReference>
<gene>
    <name evidence="3" type="ORF">K3G22_12700</name>
</gene>
<dbReference type="Gene3D" id="3.40.50.2000">
    <property type="entry name" value="Glycogen Phosphorylase B"/>
    <property type="match status" value="2"/>
</dbReference>
<proteinExistence type="predicted"/>
<organism evidence="3 4">
    <name type="scientific">Shewanella putrefaciens</name>
    <name type="common">Pseudomonas putrefaciens</name>
    <dbReference type="NCBI Taxonomy" id="24"/>
    <lineage>
        <taxon>Bacteria</taxon>
        <taxon>Pseudomonadati</taxon>
        <taxon>Pseudomonadota</taxon>
        <taxon>Gammaproteobacteria</taxon>
        <taxon>Alteromonadales</taxon>
        <taxon>Shewanellaceae</taxon>
        <taxon>Shewanella</taxon>
    </lineage>
</organism>